<proteinExistence type="inferred from homology"/>
<evidence type="ECO:0000256" key="6">
    <source>
        <dbReference type="ARBA" id="ARBA00023136"/>
    </source>
</evidence>
<evidence type="ECO:0000256" key="4">
    <source>
        <dbReference type="ARBA" id="ARBA00022692"/>
    </source>
</evidence>
<dbReference type="GO" id="GO:0005886">
    <property type="term" value="C:plasma membrane"/>
    <property type="evidence" value="ECO:0007669"/>
    <property type="project" value="UniProtKB-SubCell"/>
</dbReference>
<dbReference type="InterPro" id="IPR010920">
    <property type="entry name" value="LSM_dom_sf"/>
</dbReference>
<evidence type="ECO:0000256" key="3">
    <source>
        <dbReference type="ARBA" id="ARBA00022475"/>
    </source>
</evidence>
<dbReference type="InterPro" id="IPR011014">
    <property type="entry name" value="MscS_channel_TM-2"/>
</dbReference>
<sequence>MERGLQESVVSIAGYVLWFMGILAALNALGFSGTSLTVAFGALGVGLGFGLQNIFNNFISGLILLFERPIQVGDSIEIDGTWGEVRRITVRSTIVQTVDNASLIVPNSEFISGRVLNWSFKDLRIRRNINVGVAYGSDVELVRRTLLEIAEAHPLVYKQPEPSVLFVDFGDSALLFRLRFWTTVPVCLQVETDIRFEIHRLFQQRGIEIAFPQLDVHVRTMPVASEKAGGTGAEPRGSSGVFADGRVPEGRHGP</sequence>
<dbReference type="InterPro" id="IPR049142">
    <property type="entry name" value="MS_channel_1st"/>
</dbReference>
<evidence type="ECO:0000256" key="8">
    <source>
        <dbReference type="SAM" id="Phobius"/>
    </source>
</evidence>
<name>A0A832A548_9BACT</name>
<comment type="caution">
    <text evidence="12">The sequence shown here is derived from an EMBL/GenBank/DDBJ whole genome shotgun (WGS) entry which is preliminary data.</text>
</comment>
<accession>A0A832A548</accession>
<dbReference type="Gene3D" id="1.10.287.1260">
    <property type="match status" value="1"/>
</dbReference>
<evidence type="ECO:0000313" key="12">
    <source>
        <dbReference type="EMBL" id="HFK96440.1"/>
    </source>
</evidence>
<dbReference type="InterPro" id="IPR011066">
    <property type="entry name" value="MscS_channel_C_sf"/>
</dbReference>
<dbReference type="InterPro" id="IPR023408">
    <property type="entry name" value="MscS_beta-dom_sf"/>
</dbReference>
<dbReference type="SUPFAM" id="SSF82861">
    <property type="entry name" value="Mechanosensitive channel protein MscS (YggB), transmembrane region"/>
    <property type="match status" value="1"/>
</dbReference>
<dbReference type="SUPFAM" id="SSF50182">
    <property type="entry name" value="Sm-like ribonucleoproteins"/>
    <property type="match status" value="1"/>
</dbReference>
<gene>
    <name evidence="12" type="ORF">ENS06_03830</name>
</gene>
<evidence type="ECO:0000259" key="10">
    <source>
        <dbReference type="Pfam" id="PF21082"/>
    </source>
</evidence>
<keyword evidence="6 8" id="KW-0472">Membrane</keyword>
<dbReference type="InterPro" id="IPR049278">
    <property type="entry name" value="MS_channel_C"/>
</dbReference>
<evidence type="ECO:0000256" key="1">
    <source>
        <dbReference type="ARBA" id="ARBA00004651"/>
    </source>
</evidence>
<feature type="domain" description="Mechanosensitive ion channel transmembrane helices 2/3" evidence="11">
    <location>
        <begin position="15"/>
        <end position="52"/>
    </location>
</feature>
<protein>
    <submittedName>
        <fullName evidence="12">Mechanosensitive ion channel</fullName>
    </submittedName>
</protein>
<comment type="similarity">
    <text evidence="2">Belongs to the MscS (TC 1.A.23) family.</text>
</comment>
<dbReference type="Pfam" id="PF21088">
    <property type="entry name" value="MS_channel_1st"/>
    <property type="match status" value="1"/>
</dbReference>
<reference evidence="12" key="1">
    <citation type="journal article" date="2020" name="mSystems">
        <title>Genome- and Community-Level Interaction Insights into Carbon Utilization and Element Cycling Functions of Hydrothermarchaeota in Hydrothermal Sediment.</title>
        <authorList>
            <person name="Zhou Z."/>
            <person name="Liu Y."/>
            <person name="Xu W."/>
            <person name="Pan J."/>
            <person name="Luo Z.H."/>
            <person name="Li M."/>
        </authorList>
    </citation>
    <scope>NUCLEOTIDE SEQUENCE [LARGE SCALE GENOMIC DNA]</scope>
    <source>
        <strain evidence="12">SpSt-456</strain>
    </source>
</reference>
<dbReference type="AlphaFoldDB" id="A0A832A548"/>
<evidence type="ECO:0000256" key="2">
    <source>
        <dbReference type="ARBA" id="ARBA00008017"/>
    </source>
</evidence>
<keyword evidence="5 8" id="KW-1133">Transmembrane helix</keyword>
<dbReference type="InterPro" id="IPR006685">
    <property type="entry name" value="MscS_channel_2nd"/>
</dbReference>
<feature type="domain" description="Mechanosensitive ion channel MscS" evidence="9">
    <location>
        <begin position="53"/>
        <end position="119"/>
    </location>
</feature>
<dbReference type="PANTHER" id="PTHR30347">
    <property type="entry name" value="POTASSIUM CHANNEL RELATED"/>
    <property type="match status" value="1"/>
</dbReference>
<evidence type="ECO:0000259" key="9">
    <source>
        <dbReference type="Pfam" id="PF00924"/>
    </source>
</evidence>
<evidence type="ECO:0000256" key="5">
    <source>
        <dbReference type="ARBA" id="ARBA00022989"/>
    </source>
</evidence>
<dbReference type="Gene3D" id="3.30.70.100">
    <property type="match status" value="1"/>
</dbReference>
<dbReference type="InterPro" id="IPR052702">
    <property type="entry name" value="MscS-like_channel"/>
</dbReference>
<feature type="transmembrane region" description="Helical" evidence="8">
    <location>
        <begin position="38"/>
        <end position="66"/>
    </location>
</feature>
<dbReference type="Gene3D" id="2.30.30.60">
    <property type="match status" value="1"/>
</dbReference>
<feature type="domain" description="Mechanosensitive ion channel MscS C-terminal" evidence="10">
    <location>
        <begin position="129"/>
        <end position="209"/>
    </location>
</feature>
<feature type="transmembrane region" description="Helical" evidence="8">
    <location>
        <begin position="12"/>
        <end position="32"/>
    </location>
</feature>
<dbReference type="EMBL" id="DSTK01000012">
    <property type="protein sequence ID" value="HFK96440.1"/>
    <property type="molecule type" value="Genomic_DNA"/>
</dbReference>
<dbReference type="Pfam" id="PF21082">
    <property type="entry name" value="MS_channel_3rd"/>
    <property type="match status" value="1"/>
</dbReference>
<dbReference type="SUPFAM" id="SSF82689">
    <property type="entry name" value="Mechanosensitive channel protein MscS (YggB), C-terminal domain"/>
    <property type="match status" value="1"/>
</dbReference>
<evidence type="ECO:0000256" key="7">
    <source>
        <dbReference type="SAM" id="MobiDB-lite"/>
    </source>
</evidence>
<comment type="subcellular location">
    <subcellularLocation>
        <location evidence="1">Cell membrane</location>
        <topology evidence="1">Multi-pass membrane protein</topology>
    </subcellularLocation>
</comment>
<dbReference type="PANTHER" id="PTHR30347:SF1">
    <property type="entry name" value="MECHANOSENSITIVE CHANNEL MSCK"/>
    <property type="match status" value="1"/>
</dbReference>
<feature type="region of interest" description="Disordered" evidence="7">
    <location>
        <begin position="225"/>
        <end position="254"/>
    </location>
</feature>
<keyword evidence="4 8" id="KW-0812">Transmembrane</keyword>
<organism evidence="12">
    <name type="scientific">Desulfacinum infernum</name>
    <dbReference type="NCBI Taxonomy" id="35837"/>
    <lineage>
        <taxon>Bacteria</taxon>
        <taxon>Pseudomonadati</taxon>
        <taxon>Thermodesulfobacteriota</taxon>
        <taxon>Syntrophobacteria</taxon>
        <taxon>Syntrophobacterales</taxon>
        <taxon>Syntrophobacteraceae</taxon>
        <taxon>Desulfacinum</taxon>
    </lineage>
</organism>
<dbReference type="GO" id="GO:0008381">
    <property type="term" value="F:mechanosensitive monoatomic ion channel activity"/>
    <property type="evidence" value="ECO:0007669"/>
    <property type="project" value="UniProtKB-ARBA"/>
</dbReference>
<evidence type="ECO:0000259" key="11">
    <source>
        <dbReference type="Pfam" id="PF21088"/>
    </source>
</evidence>
<dbReference type="Pfam" id="PF00924">
    <property type="entry name" value="MS_channel_2nd"/>
    <property type="match status" value="1"/>
</dbReference>
<keyword evidence="3" id="KW-1003">Cell membrane</keyword>